<sequence>MRSPAGTTYTDGAWHHAAACVGAAGVKLYADGVLVAANAAVTTAENTTGYWRVGGISLAGWSNRPANDYFVGVIDEPAVYAAQLTDQQVA</sequence>
<name>A0ABV9W874_9ACTN</name>
<dbReference type="Proteomes" id="UP001595912">
    <property type="component" value="Unassembled WGS sequence"/>
</dbReference>
<evidence type="ECO:0000313" key="2">
    <source>
        <dbReference type="Proteomes" id="UP001595912"/>
    </source>
</evidence>
<organism evidence="1 2">
    <name type="scientific">Dactylosporangium cerinum</name>
    <dbReference type="NCBI Taxonomy" id="1434730"/>
    <lineage>
        <taxon>Bacteria</taxon>
        <taxon>Bacillati</taxon>
        <taxon>Actinomycetota</taxon>
        <taxon>Actinomycetes</taxon>
        <taxon>Micromonosporales</taxon>
        <taxon>Micromonosporaceae</taxon>
        <taxon>Dactylosporangium</taxon>
    </lineage>
</organism>
<protein>
    <submittedName>
        <fullName evidence="1">LamG-like jellyroll fold domain-containing protein</fullName>
    </submittedName>
</protein>
<gene>
    <name evidence="1" type="ORF">ACFPIJ_37470</name>
</gene>
<dbReference type="RefSeq" id="WP_380122542.1">
    <property type="nucleotide sequence ID" value="NZ_JBHSIU010000053.1"/>
</dbReference>
<proteinExistence type="predicted"/>
<comment type="caution">
    <text evidence="1">The sequence shown here is derived from an EMBL/GenBank/DDBJ whole genome shotgun (WGS) entry which is preliminary data.</text>
</comment>
<dbReference type="EMBL" id="JBHSIU010000053">
    <property type="protein sequence ID" value="MFC5003498.1"/>
    <property type="molecule type" value="Genomic_DNA"/>
</dbReference>
<accession>A0ABV9W874</accession>
<keyword evidence="2" id="KW-1185">Reference proteome</keyword>
<dbReference type="Gene3D" id="2.60.120.200">
    <property type="match status" value="1"/>
</dbReference>
<dbReference type="SUPFAM" id="SSF49899">
    <property type="entry name" value="Concanavalin A-like lectins/glucanases"/>
    <property type="match status" value="1"/>
</dbReference>
<evidence type="ECO:0000313" key="1">
    <source>
        <dbReference type="EMBL" id="MFC5003498.1"/>
    </source>
</evidence>
<reference evidence="2" key="1">
    <citation type="journal article" date="2019" name="Int. J. Syst. Evol. Microbiol.">
        <title>The Global Catalogue of Microorganisms (GCM) 10K type strain sequencing project: providing services to taxonomists for standard genome sequencing and annotation.</title>
        <authorList>
            <consortium name="The Broad Institute Genomics Platform"/>
            <consortium name="The Broad Institute Genome Sequencing Center for Infectious Disease"/>
            <person name="Wu L."/>
            <person name="Ma J."/>
        </authorList>
    </citation>
    <scope>NUCLEOTIDE SEQUENCE [LARGE SCALE GENOMIC DNA]</scope>
    <source>
        <strain evidence="2">CGMCC 4.7152</strain>
    </source>
</reference>
<dbReference type="Pfam" id="PF13385">
    <property type="entry name" value="Laminin_G_3"/>
    <property type="match status" value="1"/>
</dbReference>
<dbReference type="InterPro" id="IPR013320">
    <property type="entry name" value="ConA-like_dom_sf"/>
</dbReference>